<dbReference type="PANTHER" id="PTHR36206">
    <property type="entry name" value="ASPERCRYPTIN BIOSYNTHESIS CLUSTER-SPECIFIC TRANSCRIPTION REGULATOR ATNN-RELATED"/>
    <property type="match status" value="1"/>
</dbReference>
<keyword evidence="1" id="KW-0479">Metal-binding</keyword>
<dbReference type="Proteomes" id="UP001358417">
    <property type="component" value="Unassembled WGS sequence"/>
</dbReference>
<name>A0AAV9NWF4_9EURO</name>
<evidence type="ECO:0000256" key="5">
    <source>
        <dbReference type="ARBA" id="ARBA00023163"/>
    </source>
</evidence>
<keyword evidence="9" id="KW-1185">Reference proteome</keyword>
<proteinExistence type="predicted"/>
<gene>
    <name evidence="8" type="ORF">LTR84_001201</name>
</gene>
<comment type="caution">
    <text evidence="8">The sequence shown here is derived from an EMBL/GenBank/DDBJ whole genome shotgun (WGS) entry which is preliminary data.</text>
</comment>
<dbReference type="GeneID" id="89969423"/>
<keyword evidence="3" id="KW-0805">Transcription regulation</keyword>
<protein>
    <submittedName>
        <fullName evidence="8">Uncharacterized protein</fullName>
    </submittedName>
</protein>
<keyword evidence="5" id="KW-0804">Transcription</keyword>
<dbReference type="GO" id="GO:0046872">
    <property type="term" value="F:metal ion binding"/>
    <property type="evidence" value="ECO:0007669"/>
    <property type="project" value="UniProtKB-KW"/>
</dbReference>
<keyword evidence="2" id="KW-0862">Zinc</keyword>
<feature type="region of interest" description="Disordered" evidence="7">
    <location>
        <begin position="18"/>
        <end position="64"/>
    </location>
</feature>
<evidence type="ECO:0000313" key="8">
    <source>
        <dbReference type="EMBL" id="KAK5065363.1"/>
    </source>
</evidence>
<dbReference type="PANTHER" id="PTHR36206:SF4">
    <property type="entry name" value="HYPOTHETICAL CONSERVED PROTEIN (EUROFUNG)-RELATED"/>
    <property type="match status" value="1"/>
</dbReference>
<evidence type="ECO:0000256" key="1">
    <source>
        <dbReference type="ARBA" id="ARBA00022723"/>
    </source>
</evidence>
<evidence type="ECO:0000256" key="2">
    <source>
        <dbReference type="ARBA" id="ARBA00022833"/>
    </source>
</evidence>
<dbReference type="RefSeq" id="XP_064712687.1">
    <property type="nucleotide sequence ID" value="XM_064844827.1"/>
</dbReference>
<reference evidence="8 9" key="1">
    <citation type="submission" date="2023-08" db="EMBL/GenBank/DDBJ databases">
        <title>Black Yeasts Isolated from many extreme environments.</title>
        <authorList>
            <person name="Coleine C."/>
            <person name="Stajich J.E."/>
            <person name="Selbmann L."/>
        </authorList>
    </citation>
    <scope>NUCLEOTIDE SEQUENCE [LARGE SCALE GENOMIC DNA]</scope>
    <source>
        <strain evidence="8 9">CCFEE 5792</strain>
    </source>
</reference>
<organism evidence="8 9">
    <name type="scientific">Exophiala bonariae</name>
    <dbReference type="NCBI Taxonomy" id="1690606"/>
    <lineage>
        <taxon>Eukaryota</taxon>
        <taxon>Fungi</taxon>
        <taxon>Dikarya</taxon>
        <taxon>Ascomycota</taxon>
        <taxon>Pezizomycotina</taxon>
        <taxon>Eurotiomycetes</taxon>
        <taxon>Chaetothyriomycetidae</taxon>
        <taxon>Chaetothyriales</taxon>
        <taxon>Herpotrichiellaceae</taxon>
        <taxon>Exophiala</taxon>
    </lineage>
</organism>
<evidence type="ECO:0000256" key="4">
    <source>
        <dbReference type="ARBA" id="ARBA00023125"/>
    </source>
</evidence>
<evidence type="ECO:0000256" key="3">
    <source>
        <dbReference type="ARBA" id="ARBA00023015"/>
    </source>
</evidence>
<keyword evidence="6" id="KW-0539">Nucleus</keyword>
<dbReference type="InterPro" id="IPR052360">
    <property type="entry name" value="Transcr_Regulatory_Proteins"/>
</dbReference>
<dbReference type="GO" id="GO:0003677">
    <property type="term" value="F:DNA binding"/>
    <property type="evidence" value="ECO:0007669"/>
    <property type="project" value="UniProtKB-KW"/>
</dbReference>
<evidence type="ECO:0000313" key="9">
    <source>
        <dbReference type="Proteomes" id="UP001358417"/>
    </source>
</evidence>
<sequence>MPESLLWINKDVASEVLSRSSKAETRKIRKHVQHERQLKAKAAQEVTSKPVSPPRKTSRSERSIVHSEQALEQIPLRQRGLKLDTNIEGYKQSDEYRSCQLAALSASLSPTTQSTRVLHTITSFPGLDTAELRSLAFFCQRTAPEWSGWRDASFWNKLILQACHLNRSILHGVVALGALHESSEIDGESDERSSLQDIALHQSSKASRLAVETAVSDISTLISCIIFICMQNLQDSHTAYQLLKTGHSLISDIDRRLLSGELILAESEKTVLNSFLRPIIERLRMRFCCIVDVPSALAISAALRKSKMEVPLSLPSIPTVFSSLLEARNKLELIIEWAQENVDPSKLSLQGHSQTQNLLSMWIDALDRNSASTLERYDALISSKKLLKSAALVASILIDTLGTHSECNYDDHVDKFAEIIQLYKVALGDHYRSPRRVSFGIDSGVIDTLSFIAGRCRDPIIRREAIDLLIQTNRMEGDLQGTTGSTILSKLIELEEEGLDVSCASDIPETSRLRIWEDHQYWDKGEIQIFFVHWPYEPSLGAEIKQVKVQLPMKALRGPKELAAPNSPIAHLPNVKYGRGVGAFLDESTQTYHQITLSSFFMPMPRL</sequence>
<dbReference type="AlphaFoldDB" id="A0AAV9NWF4"/>
<dbReference type="InterPro" id="IPR021858">
    <property type="entry name" value="Fun_TF"/>
</dbReference>
<evidence type="ECO:0000256" key="7">
    <source>
        <dbReference type="SAM" id="MobiDB-lite"/>
    </source>
</evidence>
<dbReference type="Pfam" id="PF11951">
    <property type="entry name" value="Fungal_trans_2"/>
    <property type="match status" value="1"/>
</dbReference>
<dbReference type="EMBL" id="JAVRRD010000001">
    <property type="protein sequence ID" value="KAK5065363.1"/>
    <property type="molecule type" value="Genomic_DNA"/>
</dbReference>
<evidence type="ECO:0000256" key="6">
    <source>
        <dbReference type="ARBA" id="ARBA00023242"/>
    </source>
</evidence>
<accession>A0AAV9NWF4</accession>
<keyword evidence="4" id="KW-0238">DNA-binding</keyword>